<name>A0ABQ1YRM0_9BACT</name>
<gene>
    <name evidence="2" type="ORF">GCM10007423_24340</name>
</gene>
<feature type="domain" description="BioF2-like acetyltransferase" evidence="1">
    <location>
        <begin position="81"/>
        <end position="167"/>
    </location>
</feature>
<evidence type="ECO:0000313" key="2">
    <source>
        <dbReference type="EMBL" id="GGH33861.1"/>
    </source>
</evidence>
<dbReference type="InterPro" id="IPR038740">
    <property type="entry name" value="BioF2-like_GNAT_dom"/>
</dbReference>
<dbReference type="SUPFAM" id="SSF55729">
    <property type="entry name" value="Acyl-CoA N-acyltransferases (Nat)"/>
    <property type="match status" value="1"/>
</dbReference>
<dbReference type="InterPro" id="IPR016181">
    <property type="entry name" value="Acyl_CoA_acyltransferase"/>
</dbReference>
<dbReference type="Gene3D" id="3.40.630.30">
    <property type="match status" value="1"/>
</dbReference>
<evidence type="ECO:0000313" key="3">
    <source>
        <dbReference type="Proteomes" id="UP000600214"/>
    </source>
</evidence>
<evidence type="ECO:0000259" key="1">
    <source>
        <dbReference type="Pfam" id="PF13480"/>
    </source>
</evidence>
<dbReference type="Proteomes" id="UP000600214">
    <property type="component" value="Unassembled WGS sequence"/>
</dbReference>
<comment type="caution">
    <text evidence="2">The sequence shown here is derived from an EMBL/GenBank/DDBJ whole genome shotgun (WGS) entry which is preliminary data.</text>
</comment>
<sequence>MAAHYPYISSYTFNPETFQLMRGVLDGMKCFDIKVLHTHWLDLNRSYEAIDSGYSKDRKLNLKRGISAKWQMIESDNFKMLRTLFAENHARRIGRVKNDAYTMLERLGSKCLENGSGRLLYARADARTHAGTLLTRYRGRTVYLFNAADNAGRKKNARVLMLDNYFRGNAGAEMVFDFESPEKQSIAEYYAGFGAVAMPFYQIRRNALPFPLAQIQTLRSWLIIKTRRYLSAGLCRI</sequence>
<reference evidence="3" key="1">
    <citation type="journal article" date="2019" name="Int. J. Syst. Evol. Microbiol.">
        <title>The Global Catalogue of Microorganisms (GCM) 10K type strain sequencing project: providing services to taxonomists for standard genome sequencing and annotation.</title>
        <authorList>
            <consortium name="The Broad Institute Genomics Platform"/>
            <consortium name="The Broad Institute Genome Sequencing Center for Infectious Disease"/>
            <person name="Wu L."/>
            <person name="Ma J."/>
        </authorList>
    </citation>
    <scope>NUCLEOTIDE SEQUENCE [LARGE SCALE GENOMIC DNA]</scope>
    <source>
        <strain evidence="3">CGMCC 1.15288</strain>
    </source>
</reference>
<proteinExistence type="predicted"/>
<dbReference type="EMBL" id="BMIA01000002">
    <property type="protein sequence ID" value="GGH33861.1"/>
    <property type="molecule type" value="Genomic_DNA"/>
</dbReference>
<protein>
    <recommendedName>
        <fullName evidence="1">BioF2-like acetyltransferase domain-containing protein</fullName>
    </recommendedName>
</protein>
<dbReference type="Pfam" id="PF13480">
    <property type="entry name" value="Acetyltransf_6"/>
    <property type="match status" value="1"/>
</dbReference>
<organism evidence="2 3">
    <name type="scientific">Dyadobacter endophyticus</name>
    <dbReference type="NCBI Taxonomy" id="1749036"/>
    <lineage>
        <taxon>Bacteria</taxon>
        <taxon>Pseudomonadati</taxon>
        <taxon>Bacteroidota</taxon>
        <taxon>Cytophagia</taxon>
        <taxon>Cytophagales</taxon>
        <taxon>Spirosomataceae</taxon>
        <taxon>Dyadobacter</taxon>
    </lineage>
</organism>
<accession>A0ABQ1YRM0</accession>
<keyword evidence="3" id="KW-1185">Reference proteome</keyword>